<dbReference type="GO" id="GO:0016556">
    <property type="term" value="P:mRNA modification"/>
    <property type="evidence" value="ECO:0007669"/>
    <property type="project" value="InterPro"/>
</dbReference>
<dbReference type="KEGG" id="tpal:117647211"/>
<feature type="compositionally biased region" description="Polar residues" evidence="7">
    <location>
        <begin position="1"/>
        <end position="11"/>
    </location>
</feature>
<feature type="coiled-coil region" evidence="6">
    <location>
        <begin position="134"/>
        <end position="202"/>
    </location>
</feature>
<accession>A0A6P8Z4N6</accession>
<evidence type="ECO:0000313" key="8">
    <source>
        <dbReference type="Proteomes" id="UP000515158"/>
    </source>
</evidence>
<dbReference type="OrthoDB" id="3366661at2759"/>
<dbReference type="PANTHER" id="PTHR15217">
    <property type="entry name" value="WILMS' TUMOR 1-ASSOCIATING PROTEIN"/>
    <property type="match status" value="1"/>
</dbReference>
<evidence type="ECO:0000256" key="3">
    <source>
        <dbReference type="ARBA" id="ARBA00022664"/>
    </source>
</evidence>
<feature type="compositionally biased region" description="Low complexity" evidence="7">
    <location>
        <begin position="40"/>
        <end position="62"/>
    </location>
</feature>
<dbReference type="GeneID" id="117647211"/>
<gene>
    <name evidence="9 10" type="primary">LOC117647211</name>
</gene>
<evidence type="ECO:0000256" key="1">
    <source>
        <dbReference type="ARBA" id="ARBA00004123"/>
    </source>
</evidence>
<comment type="similarity">
    <text evidence="2">Belongs to the fl(2)d family.</text>
</comment>
<feature type="compositionally biased region" description="Acidic residues" evidence="7">
    <location>
        <begin position="363"/>
        <end position="385"/>
    </location>
</feature>
<evidence type="ECO:0000256" key="2">
    <source>
        <dbReference type="ARBA" id="ARBA00010313"/>
    </source>
</evidence>
<dbReference type="InterPro" id="IPR033757">
    <property type="entry name" value="WTAP"/>
</dbReference>
<keyword evidence="6" id="KW-0175">Coiled coil</keyword>
<evidence type="ECO:0000256" key="5">
    <source>
        <dbReference type="ARBA" id="ARBA00023242"/>
    </source>
</evidence>
<feature type="compositionally biased region" description="Basic and acidic residues" evidence="7">
    <location>
        <begin position="347"/>
        <end position="362"/>
    </location>
</feature>
<evidence type="ECO:0000256" key="7">
    <source>
        <dbReference type="SAM" id="MobiDB-lite"/>
    </source>
</evidence>
<evidence type="ECO:0000313" key="9">
    <source>
        <dbReference type="RefSeq" id="XP_034244740.1"/>
    </source>
</evidence>
<comment type="subcellular location">
    <subcellularLocation>
        <location evidence="1">Nucleus</location>
    </subcellularLocation>
</comment>
<keyword evidence="4" id="KW-0508">mRNA splicing</keyword>
<dbReference type="CTD" id="36527"/>
<feature type="region of interest" description="Disordered" evidence="7">
    <location>
        <begin position="311"/>
        <end position="406"/>
    </location>
</feature>
<feature type="compositionally biased region" description="Low complexity" evidence="7">
    <location>
        <begin position="21"/>
        <end position="33"/>
    </location>
</feature>
<evidence type="ECO:0000256" key="4">
    <source>
        <dbReference type="ARBA" id="ARBA00023187"/>
    </source>
</evidence>
<keyword evidence="3" id="KW-0507">mRNA processing</keyword>
<feature type="compositionally biased region" description="Acidic residues" evidence="7">
    <location>
        <begin position="328"/>
        <end position="346"/>
    </location>
</feature>
<keyword evidence="5" id="KW-0539">Nucleus</keyword>
<dbReference type="PANTHER" id="PTHR15217:SF0">
    <property type="entry name" value="PRE-MRNA-SPLICING REGULATOR WTAP"/>
    <property type="match status" value="1"/>
</dbReference>
<organism evidence="10">
    <name type="scientific">Thrips palmi</name>
    <name type="common">Melon thrips</name>
    <dbReference type="NCBI Taxonomy" id="161013"/>
    <lineage>
        <taxon>Eukaryota</taxon>
        <taxon>Metazoa</taxon>
        <taxon>Ecdysozoa</taxon>
        <taxon>Arthropoda</taxon>
        <taxon>Hexapoda</taxon>
        <taxon>Insecta</taxon>
        <taxon>Pterygota</taxon>
        <taxon>Neoptera</taxon>
        <taxon>Paraneoptera</taxon>
        <taxon>Thysanoptera</taxon>
        <taxon>Terebrantia</taxon>
        <taxon>Thripoidea</taxon>
        <taxon>Thripidae</taxon>
        <taxon>Thrips</taxon>
    </lineage>
</organism>
<dbReference type="Proteomes" id="UP000515158">
    <property type="component" value="Unplaced"/>
</dbReference>
<proteinExistence type="inferred from homology"/>
<feature type="compositionally biased region" description="Acidic residues" evidence="7">
    <location>
        <begin position="392"/>
        <end position="401"/>
    </location>
</feature>
<protein>
    <submittedName>
        <fullName evidence="9 10">Pre-mRNA-splicing regulator WTAP</fullName>
    </submittedName>
</protein>
<evidence type="ECO:0000256" key="6">
    <source>
        <dbReference type="SAM" id="Coils"/>
    </source>
</evidence>
<keyword evidence="8" id="KW-1185">Reference proteome</keyword>
<evidence type="ECO:0000313" key="10">
    <source>
        <dbReference type="RefSeq" id="XP_034244741.1"/>
    </source>
</evidence>
<dbReference type="AlphaFoldDB" id="A0A6P8Z4N6"/>
<dbReference type="GO" id="GO:0000381">
    <property type="term" value="P:regulation of alternative mRNA splicing, via spliceosome"/>
    <property type="evidence" value="ECO:0007669"/>
    <property type="project" value="InterPro"/>
</dbReference>
<reference evidence="9 10" key="1">
    <citation type="submission" date="2025-04" db="UniProtKB">
        <authorList>
            <consortium name="RefSeq"/>
        </authorList>
    </citation>
    <scope>IDENTIFICATION</scope>
    <source>
        <tissue evidence="9 10">Total insect</tissue>
    </source>
</reference>
<dbReference type="Pfam" id="PF17098">
    <property type="entry name" value="Wtap"/>
    <property type="match status" value="1"/>
</dbReference>
<feature type="region of interest" description="Disordered" evidence="7">
    <location>
        <begin position="1"/>
        <end position="66"/>
    </location>
</feature>
<dbReference type="GO" id="GO:0005634">
    <property type="term" value="C:nucleus"/>
    <property type="evidence" value="ECO:0007669"/>
    <property type="project" value="UniProtKB-SubCell"/>
</dbReference>
<name>A0A6P8Z4N6_THRPL</name>
<dbReference type="GO" id="GO:0006397">
    <property type="term" value="P:mRNA processing"/>
    <property type="evidence" value="ECO:0007669"/>
    <property type="project" value="UniProtKB-KW"/>
</dbReference>
<dbReference type="GO" id="GO:0008380">
    <property type="term" value="P:RNA splicing"/>
    <property type="evidence" value="ECO:0007669"/>
    <property type="project" value="UniProtKB-KW"/>
</dbReference>
<sequence length="482" mass="53672">MSEDSGQSATGQPEEEGSQCASPTPSLTPSLPVSLPPSATPVNPTAPATPGSEHSAAASSASVRSDIGELPRPRLSAAELESISLSDLIQNWKELDAYTEWLDNQAANQEAEIGSLRAYVDRTKTQHVEACARERAVLRRLATKEQEIQELMSQITDLKTSATPSAGSLRSAFLDPAVNLLLQKLRSELVTARAQLEETQNELSAWKFTPDSNTGKRLMAKCRLLYQENEELGKAVASGRMAKLEGELALQKTFSLEVKKSQSELDEFLQELDEDVEGMQSTVYYLQQELRKSGETISSLEKQLRKYKKESGKGKGKRTRLVTNEAGEQVEEEVDDDDEDEDDEQEVDHCDETEPKEEWKECAEEDAEGWGGEEGEEWNQWEEEETERHDYTEEETAGEWTEDGKRTVCAESKQVNNDTENSPKVDSVSLKRTKSVEELDDKFETPVRKKLKPLLPSSDISKEFSIIEGLAESTSANTNENV</sequence>
<dbReference type="RefSeq" id="XP_034244741.1">
    <property type="nucleotide sequence ID" value="XM_034388850.1"/>
</dbReference>
<dbReference type="RefSeq" id="XP_034244740.1">
    <property type="nucleotide sequence ID" value="XM_034388849.1"/>
</dbReference>